<name>A0A1G4XX28_9ACTN</name>
<dbReference type="Proteomes" id="UP000198981">
    <property type="component" value="Unassembled WGS sequence"/>
</dbReference>
<accession>A0A1G4XX28</accession>
<keyword evidence="2" id="KW-1185">Reference proteome</keyword>
<evidence type="ECO:0000313" key="2">
    <source>
        <dbReference type="Proteomes" id="UP000198981"/>
    </source>
</evidence>
<protein>
    <submittedName>
        <fullName evidence="1">Uncharacterized protein</fullName>
    </submittedName>
</protein>
<dbReference type="EMBL" id="FMUH01000002">
    <property type="protein sequence ID" value="SCX45767.1"/>
    <property type="molecule type" value="Genomic_DNA"/>
</dbReference>
<dbReference type="STRING" id="1960309.SAMN03159343_1664"/>
<reference evidence="2" key="1">
    <citation type="submission" date="2016-10" db="EMBL/GenBank/DDBJ databases">
        <authorList>
            <person name="Varghese N."/>
            <person name="Submissions S."/>
        </authorList>
    </citation>
    <scope>NUCLEOTIDE SEQUENCE [LARGE SCALE GENOMIC DNA]</scope>
    <source>
        <strain evidence="2">DSM 45722</strain>
    </source>
</reference>
<organism evidence="1 2">
    <name type="scientific">Klenkia marina</name>
    <dbReference type="NCBI Taxonomy" id="1960309"/>
    <lineage>
        <taxon>Bacteria</taxon>
        <taxon>Bacillati</taxon>
        <taxon>Actinomycetota</taxon>
        <taxon>Actinomycetes</taxon>
        <taxon>Geodermatophilales</taxon>
        <taxon>Geodermatophilaceae</taxon>
        <taxon>Klenkia</taxon>
    </lineage>
</organism>
<evidence type="ECO:0000313" key="1">
    <source>
        <dbReference type="EMBL" id="SCX45767.1"/>
    </source>
</evidence>
<proteinExistence type="predicted"/>
<dbReference type="OrthoDB" id="5193974at2"/>
<dbReference type="RefSeq" id="WP_092802092.1">
    <property type="nucleotide sequence ID" value="NZ_FMUH01000002.1"/>
</dbReference>
<dbReference type="AlphaFoldDB" id="A0A1G4XX28"/>
<gene>
    <name evidence="1" type="ORF">SAMN03159343_1664</name>
</gene>
<sequence length="205" mass="21218">MSPGARVLPVGFRLGPETVPQPVVGTVRLGWKRLGLGLDEALVWDLAHGVPGDDPLAGAERLLAHAAAAGVADPSAVVEGLLARSLLVRVPPTGQDPATLEALAHRLRARPLLVGIGSGSAPGTTALGVPGWPVLELPDVAANRWDDTAVLADLWAAAEFSLVREDGPDAPPPTHDRLLAAVAVVVDDLPLLLAHHCAYLDLARP</sequence>